<name>A0AA42HUN8_9BURK</name>
<organism evidence="1 2">
    <name type="scientific">Comamonas aquatica</name>
    <dbReference type="NCBI Taxonomy" id="225991"/>
    <lineage>
        <taxon>Bacteria</taxon>
        <taxon>Pseudomonadati</taxon>
        <taxon>Pseudomonadota</taxon>
        <taxon>Betaproteobacteria</taxon>
        <taxon>Burkholderiales</taxon>
        <taxon>Comamonadaceae</taxon>
        <taxon>Comamonas</taxon>
    </lineage>
</organism>
<dbReference type="AlphaFoldDB" id="A0AA42HUN8"/>
<dbReference type="Proteomes" id="UP001158297">
    <property type="component" value="Unassembled WGS sequence"/>
</dbReference>
<dbReference type="EMBL" id="JAODZU010000024">
    <property type="protein sequence ID" value="MDH0364648.1"/>
    <property type="molecule type" value="Genomic_DNA"/>
</dbReference>
<dbReference type="Pfam" id="PF24175">
    <property type="entry name" value="SU10_adaptor"/>
    <property type="match status" value="1"/>
</dbReference>
<protein>
    <submittedName>
        <fullName evidence="1">Uncharacterized protein</fullName>
    </submittedName>
</protein>
<evidence type="ECO:0000313" key="2">
    <source>
        <dbReference type="Proteomes" id="UP001158297"/>
    </source>
</evidence>
<evidence type="ECO:0000313" key="1">
    <source>
        <dbReference type="EMBL" id="MDH0364648.1"/>
    </source>
</evidence>
<gene>
    <name evidence="1" type="ORF">N7330_16535</name>
</gene>
<reference evidence="1" key="1">
    <citation type="submission" date="2022-09" db="EMBL/GenBank/DDBJ databases">
        <title>Intensive care unit water sources are persistently colonized with multi-drug resistant bacteria and are the site of extensive horizontal gene transfer of antibiotic resistance genes.</title>
        <authorList>
            <person name="Diorio-Toth L."/>
        </authorList>
    </citation>
    <scope>NUCLEOTIDE SEQUENCE</scope>
    <source>
        <strain evidence="1">GD04130</strain>
    </source>
</reference>
<dbReference type="RefSeq" id="WP_279827196.1">
    <property type="nucleotide sequence ID" value="NZ_JAOCGP010000064.1"/>
</dbReference>
<dbReference type="InterPro" id="IPR056209">
    <property type="entry name" value="SU10_adaptor"/>
</dbReference>
<accession>A0AA42HUN8</accession>
<comment type="caution">
    <text evidence="1">The sequence shown here is derived from an EMBL/GenBank/DDBJ whole genome shotgun (WGS) entry which is preliminary data.</text>
</comment>
<sequence>MRLKQMLEIFRAELGDVQEPYLWQDSELVYYLNQAVQEACERALLIEDRSTPAACHVAVQAGVDTYNLHPSVLKVKRASYEGRLLTETSIEAMDAESGNWEVRTGQPTRFILEAPVGGRAARLRLVPTPAAAGQVSLTVYRGALKLLQAQCLSDEPEVPVSLRDGLKHWVYRCALLKNDADTQNAVRASEHEGIFSGIFGIKVDANTARKRSDRQPPIVLCAW</sequence>
<proteinExistence type="predicted"/>